<proteinExistence type="predicted"/>
<accession>D8UHT2</accession>
<dbReference type="InParanoid" id="D8UHT2"/>
<dbReference type="KEGG" id="vcn:VOLCADRAFT_99438"/>
<dbReference type="AlphaFoldDB" id="D8UHT2"/>
<dbReference type="GeneID" id="9623303"/>
<evidence type="ECO:0000313" key="2">
    <source>
        <dbReference type="Proteomes" id="UP000001058"/>
    </source>
</evidence>
<dbReference type="EMBL" id="GL378408">
    <property type="protein sequence ID" value="EFJ40740.1"/>
    <property type="molecule type" value="Genomic_DNA"/>
</dbReference>
<name>D8UHT2_VOLCA</name>
<reference evidence="1 2" key="1">
    <citation type="journal article" date="2010" name="Science">
        <title>Genomic analysis of organismal complexity in the multicellular green alga Volvox carteri.</title>
        <authorList>
            <person name="Prochnik S.E."/>
            <person name="Umen J."/>
            <person name="Nedelcu A.M."/>
            <person name="Hallmann A."/>
            <person name="Miller S.M."/>
            <person name="Nishii I."/>
            <person name="Ferris P."/>
            <person name="Kuo A."/>
            <person name="Mitros T."/>
            <person name="Fritz-Laylin L.K."/>
            <person name="Hellsten U."/>
            <person name="Chapman J."/>
            <person name="Simakov O."/>
            <person name="Rensing S.A."/>
            <person name="Terry A."/>
            <person name="Pangilinan J."/>
            <person name="Kapitonov V."/>
            <person name="Jurka J."/>
            <person name="Salamov A."/>
            <person name="Shapiro H."/>
            <person name="Schmutz J."/>
            <person name="Grimwood J."/>
            <person name="Lindquist E."/>
            <person name="Lucas S."/>
            <person name="Grigoriev I.V."/>
            <person name="Schmitt R."/>
            <person name="Kirk D."/>
            <person name="Rokhsar D.S."/>
        </authorList>
    </citation>
    <scope>NUCLEOTIDE SEQUENCE [LARGE SCALE GENOMIC DNA]</scope>
    <source>
        <strain evidence="2">f. Nagariensis / Eve</strain>
    </source>
</reference>
<dbReference type="Proteomes" id="UP000001058">
    <property type="component" value="Unassembled WGS sequence"/>
</dbReference>
<evidence type="ECO:0000313" key="1">
    <source>
        <dbReference type="EMBL" id="EFJ40740.1"/>
    </source>
</evidence>
<gene>
    <name evidence="1" type="ORF">VOLCADRAFT_99438</name>
</gene>
<dbReference type="OrthoDB" id="10475594at2759"/>
<sequence length="141" mass="15177">MDTRNAILLLCNVILGGYPTDAVVRVRELTVGNPVNGTSLLGYKVQFLRTDSERVRVSVPEVPESPAAYVLMSDRGYTASVASQADSVYQVINNVLTPPRTVMLSWLTPHVGADVAEQVVAALSKPALEAAIVDIGRDKKK</sequence>
<dbReference type="RefSeq" id="XP_002958206.1">
    <property type="nucleotide sequence ID" value="XM_002958160.1"/>
</dbReference>
<protein>
    <submittedName>
        <fullName evidence="1">Uncharacterized protein</fullName>
    </submittedName>
</protein>
<organism evidence="2">
    <name type="scientific">Volvox carteri f. nagariensis</name>
    <dbReference type="NCBI Taxonomy" id="3068"/>
    <lineage>
        <taxon>Eukaryota</taxon>
        <taxon>Viridiplantae</taxon>
        <taxon>Chlorophyta</taxon>
        <taxon>core chlorophytes</taxon>
        <taxon>Chlorophyceae</taxon>
        <taxon>CS clade</taxon>
        <taxon>Chlamydomonadales</taxon>
        <taxon>Volvocaceae</taxon>
        <taxon>Volvox</taxon>
    </lineage>
</organism>
<keyword evidence="2" id="KW-1185">Reference proteome</keyword>